<dbReference type="InterPro" id="IPR003152">
    <property type="entry name" value="FATC_dom"/>
</dbReference>
<evidence type="ECO:0000313" key="16">
    <source>
        <dbReference type="EMBL" id="JAP59292.1"/>
    </source>
</evidence>
<dbReference type="InterPro" id="IPR003151">
    <property type="entry name" value="PIK-rel_kinase_FAT"/>
</dbReference>
<dbReference type="SMART" id="SM01343">
    <property type="entry name" value="FATC"/>
    <property type="match status" value="1"/>
</dbReference>
<dbReference type="Pfam" id="PF08064">
    <property type="entry name" value="UME"/>
    <property type="match status" value="1"/>
</dbReference>
<dbReference type="SMART" id="SM00146">
    <property type="entry name" value="PI3Kc"/>
    <property type="match status" value="1"/>
</dbReference>
<evidence type="ECO:0000256" key="9">
    <source>
        <dbReference type="ARBA" id="ARBA00022840"/>
    </source>
</evidence>
<feature type="domain" description="PI3K/PI4K catalytic" evidence="13">
    <location>
        <begin position="2650"/>
        <end position="2959"/>
    </location>
</feature>
<dbReference type="GO" id="GO:0006281">
    <property type="term" value="P:DNA repair"/>
    <property type="evidence" value="ECO:0007669"/>
    <property type="project" value="UniProtKB-KW"/>
</dbReference>
<dbReference type="PANTHER" id="PTHR11139:SF69">
    <property type="entry name" value="SERINE_THREONINE-PROTEIN KINASE ATR"/>
    <property type="match status" value="1"/>
</dbReference>
<evidence type="ECO:0000256" key="4">
    <source>
        <dbReference type="ARBA" id="ARBA00022527"/>
    </source>
</evidence>
<dbReference type="InterPro" id="IPR057564">
    <property type="entry name" value="HEAT_ATR"/>
</dbReference>
<gene>
    <name evidence="16" type="ORF">TR88629</name>
</gene>
<evidence type="ECO:0000256" key="5">
    <source>
        <dbReference type="ARBA" id="ARBA00022679"/>
    </source>
</evidence>
<evidence type="ECO:0000256" key="6">
    <source>
        <dbReference type="ARBA" id="ARBA00022741"/>
    </source>
</evidence>
<dbReference type="GO" id="GO:0005634">
    <property type="term" value="C:nucleus"/>
    <property type="evidence" value="ECO:0007669"/>
    <property type="project" value="UniProtKB-SubCell"/>
</dbReference>
<evidence type="ECO:0000256" key="2">
    <source>
        <dbReference type="ARBA" id="ARBA00010769"/>
    </source>
</evidence>
<evidence type="ECO:0000259" key="13">
    <source>
        <dbReference type="PROSITE" id="PS50290"/>
    </source>
</evidence>
<dbReference type="SMART" id="SM00802">
    <property type="entry name" value="UME"/>
    <property type="match status" value="1"/>
</dbReference>
<dbReference type="GO" id="GO:0005524">
    <property type="term" value="F:ATP binding"/>
    <property type="evidence" value="ECO:0007669"/>
    <property type="project" value="UniProtKB-KW"/>
</dbReference>
<dbReference type="SUPFAM" id="SSF48371">
    <property type="entry name" value="ARM repeat"/>
    <property type="match status" value="1"/>
</dbReference>
<evidence type="ECO:0000256" key="12">
    <source>
        <dbReference type="ARBA" id="ARBA00024420"/>
    </source>
</evidence>
<accession>A0A0X3QEI0</accession>
<keyword evidence="7" id="KW-0227">DNA damage</keyword>
<dbReference type="PROSITE" id="PS50290">
    <property type="entry name" value="PI3_4_KINASE_3"/>
    <property type="match status" value="1"/>
</dbReference>
<dbReference type="InterPro" id="IPR018936">
    <property type="entry name" value="PI3/4_kinase_CS"/>
</dbReference>
<sequence>MDVKKKSLLSSFDAAALFSESSSILPEDTAKLVYCILDEICSNLTRNAVQEDVALLPLLMCVENAFCRRHYHIFQTLTGEDIHTFVTWCLHRLVWIAIRGSFRQVHASVAAAVQIFSALECHLLSDITFHAHNFISAGNYVLQNMEAFDNDETQKEIVPFTLQMLSSISDRFILDNNIELRFFPITLEKITESYKFLIMASRLVGQFIPFLLSLRTSLITPALRFLTDAIELSDLNGKWQALEALSTCIDVVGQISGPVTVISIDWVDLLSRAVANALISLSFLPEIATADYTITFREHSGPDKFVLVCCHVLRKLADVLPAVEFWPCPGSERIQQLLQVCVICLERYPTLKFPRKMQLLASVMMFLQEFIGFRSTSSHEQTLSGLWQQIYAIMHTESYFKSLFSVDETPADILSYVEAYDQTWNEVIQFFGTCLEHLGQDSVNSVISDLSLLFLTDIKLNEPDWLQVSALVSASLATLVTTGFEHCDAVSSLPGLLLPQLFRALADPQMQEPNLLFQLRTLFALLEASIDELIVVDLDSTEVKCLTDLLTAINKHLPPNSADHHCLLGISLRIAVLLSAFCSSNGLNFSLNIFADAASTICQLGILGHWLQPFSMASPPGLTTVKGRWVVAGPLLELIRILIRALPKASVDNFECNVLGILELARLPICFSWVTPLCRGLRLTCCCSRCPREVDLTKARGQETVLKFSFLLHLLRQFDSPLPSQKINSGKIDLACHIAQHVSWTVVTVDEVIEFCRLILTFYAQPDPLHLVSLSDVFGELCANLLPSDPCKWVQVQRELNSGLTSALPLDGFPHLTEQPEDHCQAAGSELLLLRAETLLLTWGALSRQLAKFQGTEAVPAVTGISTAAVTVGEENGGIRRLSAGNGDAGVGINSLSVHQPEFVYCDLLREMVAAICRIALGHHHAHSIVGAAYVQIDELSACLGSNTLCILRDARKPIAEVLVRHLDPTVSQAFDIVARIFQVEKRLAVRELMAATFTYLVVKGTQESHLRIRQLVELGTWLTGCQDYVTKITQLCILPDTLVHVFTQLSDEKQAAALKFLESHLGLPIERVARMNDVSRLLHQFVLCLYPHRREACAGLRWLVSKVVHPMKPIYGLLALRAAEGHAEAAVSDVTTMGLTHFLGQHLCGILAFFDCRLLDDESPLEERKRALLSLAIFMDLVGTQPVSRMRAKFIATLKLCLRYKFVEPNVVVQLWTMFLKMLEPESLSELLPDVGANLVSLYNIAPDRVSEAFANIFVQRRNQLEPVLSKLFFLPVLPGLEKYQSVLNEVCPWRSLCCAEQHFTGTNDLLSPPPTDLSDLLCAWLSALTHSSRPVRRLCLASLVPPSLSLLSAATSPVGGQLSMPPGLMNLSRLLMRTLRSLVSSGPTAMTATEEVTDGETGVDMIQGHRTPPNNATVLFANLLTCLLTGLTRDSDEEIRLLYSQWLGALGPVDPSRLVLSSGPTDTPSTGSVEKALNWSHLFPFDVLMELAKIYMRAASPKQLDSTALAIQELLRLFAVPGTTSTRSGDVAATTTSSNIESLNGVSLFISGRDLWMRFPQNVQDLFSPLLSSRYALETFTDWSTIQFPIIIHPSCQSYESWIRLWSGSLKIYVSDPVYYRLFQVCEPVVKSDVEFARYLLNHIALQVLVEGSETGVAKLRSEVFGVLQLVTGTENSSLGPDCKILTTFLLGTSALTENNEPVREPDSSANWQTWYPLAAQTVFSLLDHLSSWQRARSADRTAAIAACASANSRNSTGSILSGGKPTEAEKLRLKQLETGINRVSEFLEGLPHTLQARASLRMGGLARALRHWESAFAEDKAAQKTVYVTGFVCDHPGDTDVGDEGRRLLNVGSESVGSAGQEAMTGLLNTYASLHDNDGISGVLALMQSVGGLEGGCSHLLQPRQSTDGKATGTGLGVSGPAYQTSMLRALQLENEDQLDLACATYEHALTTLLTREDSGGQRQGPHQQQQQQLGLHVGLFRCQMPDPARLQALLARTDALLRSAAETEPVDEPRGDDAVEAWTRELNAYRAEAALRLADWDKLGEVVATTESSRTSWPVGLGKLFLSLKKGAEPQVRSCLNELRLSQMFDLSTAALEGSRGYWRAYEPIVRLGILSEVEVIAGLSAQLAEQTRDGVLASDLQSKQRKSDLLIDNLLAWLEARFQQSRPTLHTLEPVLAIRHAALQLATSRLRAEFTSDCLAATSLTPIDRLQRHQLFRLESALADSWLQRAKLARKAGQAMAAYTCVLHAETCGSPGALLERAKLLWQTGKREAALTCLDEGLAGGVNTGDVACAVSAATAAMPPPADHRHLSRATGKLRSEITRTTYSDASCAQQALLLRARYCEETSRFDFDTTRRLYSDICETYSGCEEAHFRLAHYVDEARSQVLDNKQNDLLLKVALEHYGEALACGNQFIYQSMPRFLTLWLDYGAEFAQKQATTNGNNVRAGVAETAADEDPSGATFEEVQALMRASLQKIPPYQFYTALGQILSRVCHEHPSIVNMLVDLIVRVFVAFPQQTIWFLMSLHDSTVPQRRERCQQIFAQVRCRRSSLSQFITDFVALCGHLRSICDLFMTTERRDSRSFSIRQTVRSLTRLVENSDLSQVLIPLHRQLVPTLLRPRAPPEEVRDHQPFGSPDRFVCLARLEDTVDILGSQTRPKKMYWVGSDGRRYVIVAKPNDDLRKDSRLMELNGMINKFLMKNPETRRRALQIRTYAVIPLSEKGGLIEWVCNTQPFRSILSKLYIEVNHPINWANMSRLAPLLEDSLEVKRDKYLNKWLPMYPLVFYRWFLHTFPNPSAWYAAREAFARTCAVMSMVGYVLGLGDRHTENILFDSTTGGLVHVDFSCVFNTGLTLPWPERVPFRLTRNLVHAMGPTGYEGIFRRCAEAVMRLLRREVDPLLAVFRPIYFDALVEQGAGRATDGTARRGRRPGNAAVSKPVDRITRAAMEKLAGMEDRLRGKITEHDAFGQLLPMSVEGQVDALIKEATSVDRLCQMYKGWMPFM</sequence>
<dbReference type="GO" id="GO:0004674">
    <property type="term" value="F:protein serine/threonine kinase activity"/>
    <property type="evidence" value="ECO:0007669"/>
    <property type="project" value="UniProtKB-KW"/>
</dbReference>
<dbReference type="InterPro" id="IPR011009">
    <property type="entry name" value="Kinase-like_dom_sf"/>
</dbReference>
<dbReference type="InterPro" id="IPR050517">
    <property type="entry name" value="DDR_Repair_Kinase"/>
</dbReference>
<dbReference type="PANTHER" id="PTHR11139">
    <property type="entry name" value="ATAXIA TELANGIECTASIA MUTATED ATM -RELATED"/>
    <property type="match status" value="1"/>
</dbReference>
<dbReference type="PROSITE" id="PS00916">
    <property type="entry name" value="PI3_4_KINASE_2"/>
    <property type="match status" value="1"/>
</dbReference>
<dbReference type="GO" id="GO:0000077">
    <property type="term" value="P:DNA damage checkpoint signaling"/>
    <property type="evidence" value="ECO:0007669"/>
    <property type="project" value="TreeGrafter"/>
</dbReference>
<dbReference type="GO" id="GO:0005694">
    <property type="term" value="C:chromosome"/>
    <property type="evidence" value="ECO:0007669"/>
    <property type="project" value="TreeGrafter"/>
</dbReference>
<keyword evidence="5" id="KW-0808">Transferase</keyword>
<evidence type="ECO:0000256" key="7">
    <source>
        <dbReference type="ARBA" id="ARBA00022763"/>
    </source>
</evidence>
<dbReference type="InterPro" id="IPR016024">
    <property type="entry name" value="ARM-type_fold"/>
</dbReference>
<dbReference type="EMBL" id="GEEE01003933">
    <property type="protein sequence ID" value="JAP59292.1"/>
    <property type="molecule type" value="Transcribed_RNA"/>
</dbReference>
<evidence type="ECO:0000259" key="15">
    <source>
        <dbReference type="PROSITE" id="PS51190"/>
    </source>
</evidence>
<dbReference type="Pfam" id="PF23593">
    <property type="entry name" value="HEAT_ATR"/>
    <property type="match status" value="1"/>
</dbReference>
<evidence type="ECO:0000256" key="10">
    <source>
        <dbReference type="ARBA" id="ARBA00023204"/>
    </source>
</evidence>
<reference evidence="16" key="1">
    <citation type="submission" date="2016-01" db="EMBL/GenBank/DDBJ databases">
        <title>Reference transcriptome for the parasite Schistocephalus solidus: insights into the molecular evolution of parasitism.</title>
        <authorList>
            <person name="Hebert F.O."/>
            <person name="Grambauer S."/>
            <person name="Barber I."/>
            <person name="Landry C.R."/>
            <person name="Aubin-Horth N."/>
        </authorList>
    </citation>
    <scope>NUCLEOTIDE SEQUENCE</scope>
</reference>
<dbReference type="Pfam" id="PF02259">
    <property type="entry name" value="FAT"/>
    <property type="match status" value="1"/>
</dbReference>
<dbReference type="Gene3D" id="3.30.1010.10">
    <property type="entry name" value="Phosphatidylinositol 3-kinase Catalytic Subunit, Chain A, domain 4"/>
    <property type="match status" value="1"/>
</dbReference>
<dbReference type="EC" id="2.7.11.1" evidence="3"/>
<evidence type="ECO:0000256" key="11">
    <source>
        <dbReference type="ARBA" id="ARBA00023242"/>
    </source>
</evidence>
<keyword evidence="10" id="KW-0234">DNA repair</keyword>
<keyword evidence="9" id="KW-0067">ATP-binding</keyword>
<dbReference type="GO" id="GO:0000723">
    <property type="term" value="P:telomere maintenance"/>
    <property type="evidence" value="ECO:0007669"/>
    <property type="project" value="TreeGrafter"/>
</dbReference>
<dbReference type="Gene3D" id="1.10.1070.11">
    <property type="entry name" value="Phosphatidylinositol 3-/4-kinase, catalytic domain"/>
    <property type="match status" value="1"/>
</dbReference>
<evidence type="ECO:0000256" key="3">
    <source>
        <dbReference type="ARBA" id="ARBA00012513"/>
    </source>
</evidence>
<dbReference type="SUPFAM" id="SSF56112">
    <property type="entry name" value="Protein kinase-like (PK-like)"/>
    <property type="match status" value="1"/>
</dbReference>
<comment type="similarity">
    <text evidence="2">Belongs to the PI3/PI4-kinase family. ATM subfamily.</text>
</comment>
<dbReference type="InterPro" id="IPR000403">
    <property type="entry name" value="PI3/4_kinase_cat_dom"/>
</dbReference>
<dbReference type="InterPro" id="IPR036940">
    <property type="entry name" value="PI3/4_kinase_cat_sf"/>
</dbReference>
<keyword evidence="8" id="KW-0418">Kinase</keyword>
<keyword evidence="11" id="KW-0539">Nucleus</keyword>
<dbReference type="Pfam" id="PF02260">
    <property type="entry name" value="FATC"/>
    <property type="match status" value="1"/>
</dbReference>
<keyword evidence="6" id="KW-0547">Nucleotide-binding</keyword>
<evidence type="ECO:0000259" key="14">
    <source>
        <dbReference type="PROSITE" id="PS51189"/>
    </source>
</evidence>
<comment type="subcellular location">
    <subcellularLocation>
        <location evidence="1">Nucleus</location>
    </subcellularLocation>
</comment>
<proteinExistence type="inferred from homology"/>
<keyword evidence="4" id="KW-0723">Serine/threonine-protein kinase</keyword>
<dbReference type="InterPro" id="IPR014009">
    <property type="entry name" value="PIK_FAT"/>
</dbReference>
<dbReference type="InterPro" id="IPR012993">
    <property type="entry name" value="UME"/>
</dbReference>
<organism evidence="16">
    <name type="scientific">Schistocephalus solidus</name>
    <name type="common">Tapeworm</name>
    <dbReference type="NCBI Taxonomy" id="70667"/>
    <lineage>
        <taxon>Eukaryota</taxon>
        <taxon>Metazoa</taxon>
        <taxon>Spiralia</taxon>
        <taxon>Lophotrochozoa</taxon>
        <taxon>Platyhelminthes</taxon>
        <taxon>Cestoda</taxon>
        <taxon>Eucestoda</taxon>
        <taxon>Diphyllobothriidea</taxon>
        <taxon>Diphyllobothriidae</taxon>
        <taxon>Schistocephalus</taxon>
    </lineage>
</organism>
<dbReference type="PROSITE" id="PS51190">
    <property type="entry name" value="FATC"/>
    <property type="match status" value="1"/>
</dbReference>
<name>A0A0X3QEI0_SCHSO</name>
<feature type="domain" description="FAT" evidence="14">
    <location>
        <begin position="1797"/>
        <end position="2534"/>
    </location>
</feature>
<dbReference type="Pfam" id="PF00454">
    <property type="entry name" value="PI3_PI4_kinase"/>
    <property type="match status" value="1"/>
</dbReference>
<evidence type="ECO:0000256" key="1">
    <source>
        <dbReference type="ARBA" id="ARBA00004123"/>
    </source>
</evidence>
<dbReference type="PROSITE" id="PS51189">
    <property type="entry name" value="FAT"/>
    <property type="match status" value="1"/>
</dbReference>
<protein>
    <recommendedName>
        <fullName evidence="12">Serine/threonine-protein kinase ATR</fullName>
        <ecNumber evidence="3">2.7.11.1</ecNumber>
    </recommendedName>
</protein>
<dbReference type="CDD" id="cd00892">
    <property type="entry name" value="PIKKc_ATR"/>
    <property type="match status" value="1"/>
</dbReference>
<evidence type="ECO:0000256" key="8">
    <source>
        <dbReference type="ARBA" id="ARBA00022777"/>
    </source>
</evidence>
<feature type="domain" description="FATC" evidence="15">
    <location>
        <begin position="2976"/>
        <end position="3008"/>
    </location>
</feature>